<dbReference type="Proteomes" id="UP001497497">
    <property type="component" value="Unassembled WGS sequence"/>
</dbReference>
<reference evidence="2 3" key="1">
    <citation type="submission" date="2024-04" db="EMBL/GenBank/DDBJ databases">
        <authorList>
            <consortium name="Genoscope - CEA"/>
            <person name="William W."/>
        </authorList>
    </citation>
    <scope>NUCLEOTIDE SEQUENCE [LARGE SCALE GENOMIC DNA]</scope>
</reference>
<sequence length="249" mass="27787">MDSLRWCHRGPTRTLYLVIIYISAAVTGVSSACSKSDLGRAEQCIAQFEQGSAASEVEKLRHMCGNGDFLTAINCIERIFEGCRHDSTDEAYSMRSMFDLEQKRRSINYFCTNFKVYEKNLPCISGHHADQEECASEGKENFETQFAATTNEDARMNFVCIYQNVLSDCTLKVVTKKCSSDAVDIVKSMIDGFKPPHCASSSFGNAERSGTYNTDTNNNNKSHSSGISVYLLLFSLVHFLDKACRVALH</sequence>
<evidence type="ECO:0000313" key="2">
    <source>
        <dbReference type="EMBL" id="CAL1531348.1"/>
    </source>
</evidence>
<dbReference type="AlphaFoldDB" id="A0AAV2HC64"/>
<dbReference type="EMBL" id="CAXITT010000086">
    <property type="protein sequence ID" value="CAL1531348.1"/>
    <property type="molecule type" value="Genomic_DNA"/>
</dbReference>
<keyword evidence="3" id="KW-1185">Reference proteome</keyword>
<dbReference type="PROSITE" id="PS51257">
    <property type="entry name" value="PROKAR_LIPOPROTEIN"/>
    <property type="match status" value="1"/>
</dbReference>
<organism evidence="2 3">
    <name type="scientific">Lymnaea stagnalis</name>
    <name type="common">Great pond snail</name>
    <name type="synonym">Helix stagnalis</name>
    <dbReference type="NCBI Taxonomy" id="6523"/>
    <lineage>
        <taxon>Eukaryota</taxon>
        <taxon>Metazoa</taxon>
        <taxon>Spiralia</taxon>
        <taxon>Lophotrochozoa</taxon>
        <taxon>Mollusca</taxon>
        <taxon>Gastropoda</taxon>
        <taxon>Heterobranchia</taxon>
        <taxon>Euthyneura</taxon>
        <taxon>Panpulmonata</taxon>
        <taxon>Hygrophila</taxon>
        <taxon>Lymnaeoidea</taxon>
        <taxon>Lymnaeidae</taxon>
        <taxon>Lymnaea</taxon>
    </lineage>
</organism>
<feature type="chain" id="PRO_5043651585" evidence="1">
    <location>
        <begin position="32"/>
        <end position="249"/>
    </location>
</feature>
<accession>A0AAV2HC64</accession>
<proteinExistence type="predicted"/>
<comment type="caution">
    <text evidence="2">The sequence shown here is derived from an EMBL/GenBank/DDBJ whole genome shotgun (WGS) entry which is preliminary data.</text>
</comment>
<protein>
    <submittedName>
        <fullName evidence="2">Uncharacterized protein</fullName>
    </submittedName>
</protein>
<name>A0AAV2HC64_LYMST</name>
<gene>
    <name evidence="2" type="ORF">GSLYS_00005443001</name>
</gene>
<evidence type="ECO:0000313" key="3">
    <source>
        <dbReference type="Proteomes" id="UP001497497"/>
    </source>
</evidence>
<evidence type="ECO:0000256" key="1">
    <source>
        <dbReference type="SAM" id="SignalP"/>
    </source>
</evidence>
<keyword evidence="1" id="KW-0732">Signal</keyword>
<feature type="signal peptide" evidence="1">
    <location>
        <begin position="1"/>
        <end position="31"/>
    </location>
</feature>